<dbReference type="HOGENOM" id="CLU_2346106_0_0_1"/>
<organism evidence="1">
    <name type="scientific">Mustela putorius furo</name>
    <name type="common">European domestic ferret</name>
    <name type="synonym">Mustela furo</name>
    <dbReference type="NCBI Taxonomy" id="9669"/>
    <lineage>
        <taxon>Eukaryota</taxon>
        <taxon>Metazoa</taxon>
        <taxon>Chordata</taxon>
        <taxon>Craniata</taxon>
        <taxon>Vertebrata</taxon>
        <taxon>Euteleostomi</taxon>
        <taxon>Mammalia</taxon>
        <taxon>Eutheria</taxon>
        <taxon>Laurasiatheria</taxon>
        <taxon>Carnivora</taxon>
        <taxon>Caniformia</taxon>
        <taxon>Musteloidea</taxon>
        <taxon>Mustelidae</taxon>
        <taxon>Mustelinae</taxon>
        <taxon>Mustela</taxon>
    </lineage>
</organism>
<dbReference type="Ensembl" id="ENSMPUT00000003016.1">
    <property type="protein sequence ID" value="ENSMPUP00000002956.1"/>
    <property type="gene ID" value="ENSMPUG00000002985.1"/>
</dbReference>
<protein>
    <submittedName>
        <fullName evidence="1">Uncharacterized protein</fullName>
    </submittedName>
</protein>
<proteinExistence type="predicted"/>
<name>M3XV56_MUSPF</name>
<dbReference type="EMBL" id="AEYP01029923">
    <property type="status" value="NOT_ANNOTATED_CDS"/>
    <property type="molecule type" value="Genomic_DNA"/>
</dbReference>
<sequence>MCQWESICRNTIFVSRSESWTQDPTVTSKDQVMWPLQEPPRLLPAEHAGALQASSALHPPDVISLRATTTYQDGSRQPRRARELLLPEMYRKYKIHP</sequence>
<reference evidence="1" key="1">
    <citation type="submission" date="2024-06" db="UniProtKB">
        <authorList>
            <consortium name="Ensembl"/>
        </authorList>
    </citation>
    <scope>IDENTIFICATION</scope>
</reference>
<evidence type="ECO:0000313" key="1">
    <source>
        <dbReference type="Ensembl" id="ENSMPUP00000002956.1"/>
    </source>
</evidence>
<accession>M3XV56</accession>
<dbReference type="InParanoid" id="M3XV56"/>
<dbReference type="AlphaFoldDB" id="M3XV56"/>